<dbReference type="InterPro" id="IPR012972">
    <property type="entry name" value="NLE"/>
</dbReference>
<dbReference type="InterPro" id="IPR036322">
    <property type="entry name" value="WD40_repeat_dom_sf"/>
</dbReference>
<feature type="domain" description="NLE" evidence="6">
    <location>
        <begin position="18"/>
        <end position="77"/>
    </location>
</feature>
<dbReference type="InterPro" id="IPR001680">
    <property type="entry name" value="WD40_rpt"/>
</dbReference>
<dbReference type="AlphaFoldDB" id="A0A0L9VL91"/>
<dbReference type="GO" id="GO:0000027">
    <property type="term" value="P:ribosomal large subunit assembly"/>
    <property type="evidence" value="ECO:0007669"/>
    <property type="project" value="TreeGrafter"/>
</dbReference>
<keyword evidence="4" id="KW-0539">Nucleus</keyword>
<evidence type="ECO:0000313" key="7">
    <source>
        <dbReference type="EMBL" id="KOM55484.1"/>
    </source>
</evidence>
<dbReference type="SUPFAM" id="SSF50978">
    <property type="entry name" value="WD40 repeat-like"/>
    <property type="match status" value="1"/>
</dbReference>
<dbReference type="EMBL" id="CM003380">
    <property type="protein sequence ID" value="KOM55484.1"/>
    <property type="molecule type" value="Genomic_DNA"/>
</dbReference>
<feature type="repeat" description="WD" evidence="5">
    <location>
        <begin position="81"/>
        <end position="122"/>
    </location>
</feature>
<evidence type="ECO:0000256" key="1">
    <source>
        <dbReference type="ARBA" id="ARBA00004604"/>
    </source>
</evidence>
<keyword evidence="2 5" id="KW-0853">WD repeat</keyword>
<dbReference type="PANTHER" id="PTHR19848">
    <property type="entry name" value="WD40 REPEAT PROTEIN"/>
    <property type="match status" value="1"/>
</dbReference>
<evidence type="ECO:0000256" key="3">
    <source>
        <dbReference type="ARBA" id="ARBA00022737"/>
    </source>
</evidence>
<dbReference type="Pfam" id="PF08154">
    <property type="entry name" value="NLE"/>
    <property type="match status" value="1"/>
</dbReference>
<dbReference type="Pfam" id="PF00400">
    <property type="entry name" value="WD40"/>
    <property type="match status" value="1"/>
</dbReference>
<sequence length="162" mass="18517">MEVETETMVEKREIINNVMCLLTDTDGTPLGSPMYLPQNAGPQHLNQIVNKLQNNEEKLPYAFYISDEELIAALEPYLQKNKGHAEIVLSVAFSLDGRQLASGSGDTSVQFWDLTTQTPLYTCKGYKNWYFVLHGHWMESIFIANFHYLKIQTEKLDALNIE</sequence>
<dbReference type="Gene3D" id="2.130.10.10">
    <property type="entry name" value="YVTN repeat-like/Quinoprotein amine dehydrogenase"/>
    <property type="match status" value="1"/>
</dbReference>
<evidence type="ECO:0000256" key="2">
    <source>
        <dbReference type="ARBA" id="ARBA00022574"/>
    </source>
</evidence>
<dbReference type="SMART" id="SM00320">
    <property type="entry name" value="WD40"/>
    <property type="match status" value="1"/>
</dbReference>
<evidence type="ECO:0000313" key="8">
    <source>
        <dbReference type="Proteomes" id="UP000053144"/>
    </source>
</evidence>
<dbReference type="PROSITE" id="PS00678">
    <property type="entry name" value="WD_REPEATS_1"/>
    <property type="match status" value="1"/>
</dbReference>
<organism evidence="7 8">
    <name type="scientific">Phaseolus angularis</name>
    <name type="common">Azuki bean</name>
    <name type="synonym">Vigna angularis</name>
    <dbReference type="NCBI Taxonomy" id="3914"/>
    <lineage>
        <taxon>Eukaryota</taxon>
        <taxon>Viridiplantae</taxon>
        <taxon>Streptophyta</taxon>
        <taxon>Embryophyta</taxon>
        <taxon>Tracheophyta</taxon>
        <taxon>Spermatophyta</taxon>
        <taxon>Magnoliopsida</taxon>
        <taxon>eudicotyledons</taxon>
        <taxon>Gunneridae</taxon>
        <taxon>Pentapetalae</taxon>
        <taxon>rosids</taxon>
        <taxon>fabids</taxon>
        <taxon>Fabales</taxon>
        <taxon>Fabaceae</taxon>
        <taxon>Papilionoideae</taxon>
        <taxon>50 kb inversion clade</taxon>
        <taxon>NPAAA clade</taxon>
        <taxon>indigoferoid/millettioid clade</taxon>
        <taxon>Phaseoleae</taxon>
        <taxon>Vigna</taxon>
    </lineage>
</organism>
<dbReference type="Gramene" id="KOM55484">
    <property type="protein sequence ID" value="KOM55484"/>
    <property type="gene ID" value="LR48_Vigan10g137600"/>
</dbReference>
<evidence type="ECO:0000259" key="6">
    <source>
        <dbReference type="Pfam" id="PF08154"/>
    </source>
</evidence>
<evidence type="ECO:0000256" key="5">
    <source>
        <dbReference type="PROSITE-ProRule" id="PRU00221"/>
    </source>
</evidence>
<evidence type="ECO:0000256" key="4">
    <source>
        <dbReference type="ARBA" id="ARBA00023242"/>
    </source>
</evidence>
<dbReference type="STRING" id="3914.A0A0L9VL91"/>
<name>A0A0L9VL91_PHAAN</name>
<accession>A0A0L9VL91</accession>
<dbReference type="Proteomes" id="UP000053144">
    <property type="component" value="Chromosome 10"/>
</dbReference>
<protein>
    <recommendedName>
        <fullName evidence="6">NLE domain-containing protein</fullName>
    </recommendedName>
</protein>
<reference evidence="8" key="1">
    <citation type="journal article" date="2015" name="Proc. Natl. Acad. Sci. U.S.A.">
        <title>Genome sequencing of adzuki bean (Vigna angularis) provides insight into high starch and low fat accumulation and domestication.</title>
        <authorList>
            <person name="Yang K."/>
            <person name="Tian Z."/>
            <person name="Chen C."/>
            <person name="Luo L."/>
            <person name="Zhao B."/>
            <person name="Wang Z."/>
            <person name="Yu L."/>
            <person name="Li Y."/>
            <person name="Sun Y."/>
            <person name="Li W."/>
            <person name="Chen Y."/>
            <person name="Li Y."/>
            <person name="Zhang Y."/>
            <person name="Ai D."/>
            <person name="Zhao J."/>
            <person name="Shang C."/>
            <person name="Ma Y."/>
            <person name="Wu B."/>
            <person name="Wang M."/>
            <person name="Gao L."/>
            <person name="Sun D."/>
            <person name="Zhang P."/>
            <person name="Guo F."/>
            <person name="Wang W."/>
            <person name="Li Y."/>
            <person name="Wang J."/>
            <person name="Varshney R.K."/>
            <person name="Wang J."/>
            <person name="Ling H.Q."/>
            <person name="Wan P."/>
        </authorList>
    </citation>
    <scope>NUCLEOTIDE SEQUENCE</scope>
    <source>
        <strain evidence="8">cv. Jingnong 6</strain>
    </source>
</reference>
<dbReference type="InterPro" id="IPR015943">
    <property type="entry name" value="WD40/YVTN_repeat-like_dom_sf"/>
</dbReference>
<keyword evidence="3" id="KW-0677">Repeat</keyword>
<comment type="subcellular location">
    <subcellularLocation>
        <location evidence="1">Nucleus</location>
        <location evidence="1">Nucleolus</location>
    </subcellularLocation>
</comment>
<dbReference type="GO" id="GO:0005730">
    <property type="term" value="C:nucleolus"/>
    <property type="evidence" value="ECO:0007669"/>
    <property type="project" value="UniProtKB-SubCell"/>
</dbReference>
<dbReference type="PANTHER" id="PTHR19848:SF0">
    <property type="entry name" value="NOTCHLESS PROTEIN HOMOLOG 1"/>
    <property type="match status" value="1"/>
</dbReference>
<dbReference type="PROSITE" id="PS50082">
    <property type="entry name" value="WD_REPEATS_2"/>
    <property type="match status" value="1"/>
</dbReference>
<proteinExistence type="predicted"/>
<gene>
    <name evidence="7" type="ORF">LR48_Vigan10g137600</name>
</gene>
<dbReference type="InterPro" id="IPR019775">
    <property type="entry name" value="WD40_repeat_CS"/>
</dbReference>
<dbReference type="PROSITE" id="PS50294">
    <property type="entry name" value="WD_REPEATS_REGION"/>
    <property type="match status" value="1"/>
</dbReference>